<protein>
    <submittedName>
        <fullName evidence="7">Origin recognition complex subunit 6</fullName>
    </submittedName>
</protein>
<comment type="similarity">
    <text evidence="2">Belongs to the ORC6 family.</text>
</comment>
<evidence type="ECO:0000313" key="7">
    <source>
        <dbReference type="EMBL" id="OLL27077.1"/>
    </source>
</evidence>
<comment type="caution">
    <text evidence="7">The sequence shown here is derived from an EMBL/GenBank/DDBJ whole genome shotgun (WGS) entry which is preliminary data.</text>
</comment>
<evidence type="ECO:0000256" key="3">
    <source>
        <dbReference type="ARBA" id="ARBA00022705"/>
    </source>
</evidence>
<evidence type="ECO:0000313" key="8">
    <source>
        <dbReference type="Proteomes" id="UP000186594"/>
    </source>
</evidence>
<keyword evidence="8" id="KW-1185">Reference proteome</keyword>
<feature type="domain" description="ORC6 first cyclin-like" evidence="6">
    <location>
        <begin position="11"/>
        <end position="90"/>
    </location>
</feature>
<dbReference type="EMBL" id="LXFE01000122">
    <property type="protein sequence ID" value="OLL27077.1"/>
    <property type="molecule type" value="Genomic_DNA"/>
</dbReference>
<keyword evidence="3" id="KW-0235">DNA replication</keyword>
<dbReference type="GO" id="GO:0005664">
    <property type="term" value="C:nuclear origin of replication recognition complex"/>
    <property type="evidence" value="ECO:0007669"/>
    <property type="project" value="InterPro"/>
</dbReference>
<dbReference type="AlphaFoldDB" id="A0A1U7LWN0"/>
<gene>
    <name evidence="7" type="ORF">NEOLI_000790</name>
</gene>
<proteinExistence type="inferred from homology"/>
<dbReference type="Proteomes" id="UP000186594">
    <property type="component" value="Unassembled WGS sequence"/>
</dbReference>
<name>A0A1U7LWN0_NEOID</name>
<comment type="subcellular location">
    <subcellularLocation>
        <location evidence="1">Nucleus</location>
    </subcellularLocation>
</comment>
<keyword evidence="5" id="KW-0539">Nucleus</keyword>
<evidence type="ECO:0000256" key="4">
    <source>
        <dbReference type="ARBA" id="ARBA00023125"/>
    </source>
</evidence>
<accession>A0A1U7LWN0</accession>
<evidence type="ECO:0000259" key="6">
    <source>
        <dbReference type="Pfam" id="PF05460"/>
    </source>
</evidence>
<dbReference type="GO" id="GO:0006260">
    <property type="term" value="P:DNA replication"/>
    <property type="evidence" value="ECO:0007669"/>
    <property type="project" value="UniProtKB-KW"/>
</dbReference>
<evidence type="ECO:0000256" key="2">
    <source>
        <dbReference type="ARBA" id="ARBA00010840"/>
    </source>
</evidence>
<sequence>MSQHSVAASALVDVLKDSGDSNDELVRQTESFVARSRSVLPLPAGAEPARAHLCAIAACRAAGVGSEVLRVPLPPKKRTRLAAAFCETLVPVSAGRRLQKDAAALCTRAGRAQAAAHLVRAVEFLRKLHPRADSYPGLLYTAALFVFAKTGKHSVNSRALRGELFAAIGDAAFDKAALDRWIALLRDEIEHSAWYSEMEMGHSAQCSESTPRVLRKDKMSAATGALACFGISALTARHRWTI</sequence>
<organism evidence="7 8">
    <name type="scientific">Neolecta irregularis (strain DAH-3)</name>
    <dbReference type="NCBI Taxonomy" id="1198029"/>
    <lineage>
        <taxon>Eukaryota</taxon>
        <taxon>Fungi</taxon>
        <taxon>Dikarya</taxon>
        <taxon>Ascomycota</taxon>
        <taxon>Taphrinomycotina</taxon>
        <taxon>Neolectales</taxon>
        <taxon>Neolectaceae</taxon>
        <taxon>Neolecta</taxon>
    </lineage>
</organism>
<evidence type="ECO:0000256" key="5">
    <source>
        <dbReference type="ARBA" id="ARBA00023242"/>
    </source>
</evidence>
<keyword evidence="4" id="KW-0238">DNA-binding</keyword>
<dbReference type="InterPro" id="IPR008721">
    <property type="entry name" value="ORC6_cyclin_first"/>
</dbReference>
<reference evidence="7 8" key="1">
    <citation type="submission" date="2016-04" db="EMBL/GenBank/DDBJ databases">
        <title>Evolutionary innovation and constraint leading to complex multicellularity in the Ascomycota.</title>
        <authorList>
            <person name="Cisse O."/>
            <person name="Nguyen A."/>
            <person name="Hewitt D.A."/>
            <person name="Jedd G."/>
            <person name="Stajich J.E."/>
        </authorList>
    </citation>
    <scope>NUCLEOTIDE SEQUENCE [LARGE SCALE GENOMIC DNA]</scope>
    <source>
        <strain evidence="7 8">DAH-3</strain>
    </source>
</reference>
<dbReference type="GO" id="GO:0003677">
    <property type="term" value="F:DNA binding"/>
    <property type="evidence" value="ECO:0007669"/>
    <property type="project" value="UniProtKB-KW"/>
</dbReference>
<dbReference type="Pfam" id="PF05460">
    <property type="entry name" value="ORC6"/>
    <property type="match status" value="1"/>
</dbReference>
<evidence type="ECO:0000256" key="1">
    <source>
        <dbReference type="ARBA" id="ARBA00004123"/>
    </source>
</evidence>